<evidence type="ECO:0000313" key="1">
    <source>
        <dbReference type="EMBL" id="GAV56499.1"/>
    </source>
</evidence>
<reference evidence="2" key="1">
    <citation type="submission" date="2016-04" db="EMBL/GenBank/DDBJ databases">
        <title>Cephalotus genome sequencing.</title>
        <authorList>
            <person name="Fukushima K."/>
            <person name="Hasebe M."/>
            <person name="Fang X."/>
        </authorList>
    </citation>
    <scope>NUCLEOTIDE SEQUENCE [LARGE SCALE GENOMIC DNA]</scope>
    <source>
        <strain evidence="2">cv. St1</strain>
    </source>
</reference>
<keyword evidence="2" id="KW-1185">Reference proteome</keyword>
<name>A0A1Q3AL78_CEPFO</name>
<dbReference type="PANTHER" id="PTHR33240:SF8">
    <property type="entry name" value="OS03G0439900 PROTEIN"/>
    <property type="match status" value="1"/>
</dbReference>
<dbReference type="EMBL" id="BDDD01000001">
    <property type="protein sequence ID" value="GAV56499.1"/>
    <property type="molecule type" value="Genomic_DNA"/>
</dbReference>
<organism evidence="1 2">
    <name type="scientific">Cephalotus follicularis</name>
    <name type="common">Albany pitcher plant</name>
    <dbReference type="NCBI Taxonomy" id="3775"/>
    <lineage>
        <taxon>Eukaryota</taxon>
        <taxon>Viridiplantae</taxon>
        <taxon>Streptophyta</taxon>
        <taxon>Embryophyta</taxon>
        <taxon>Tracheophyta</taxon>
        <taxon>Spermatophyta</taxon>
        <taxon>Magnoliopsida</taxon>
        <taxon>eudicotyledons</taxon>
        <taxon>Gunneridae</taxon>
        <taxon>Pentapetalae</taxon>
        <taxon>rosids</taxon>
        <taxon>fabids</taxon>
        <taxon>Oxalidales</taxon>
        <taxon>Cephalotaceae</taxon>
        <taxon>Cephalotus</taxon>
    </lineage>
</organism>
<proteinExistence type="predicted"/>
<gene>
    <name evidence="1" type="ORF">CFOL_v3_00041</name>
</gene>
<dbReference type="PANTHER" id="PTHR33240">
    <property type="entry name" value="OS08G0508500 PROTEIN"/>
    <property type="match status" value="1"/>
</dbReference>
<sequence length="133" mass="14467">MNLSQNDLMIVQSPLVGFTGDTQNPEGVVSLPVTIEEEPCQVTIFVSFFVIKMPPTYNVILDHPFQAALKALVSIPYLNMKFLTSRGMGVAKGEALPVTFTSGKSYLANIQTMIGQVIQKLRNALLGMFSLSG</sequence>
<evidence type="ECO:0000313" key="2">
    <source>
        <dbReference type="Proteomes" id="UP000187406"/>
    </source>
</evidence>
<comment type="caution">
    <text evidence="1">The sequence shown here is derived from an EMBL/GenBank/DDBJ whole genome shotgun (WGS) entry which is preliminary data.</text>
</comment>
<dbReference type="Proteomes" id="UP000187406">
    <property type="component" value="Unassembled WGS sequence"/>
</dbReference>
<protein>
    <submittedName>
        <fullName evidence="1">Uncharacterized protein</fullName>
    </submittedName>
</protein>
<accession>A0A1Q3AL78</accession>
<dbReference type="OrthoDB" id="1624859at2759"/>
<dbReference type="AlphaFoldDB" id="A0A1Q3AL78"/>
<dbReference type="InParanoid" id="A0A1Q3AL78"/>